<accession>F4P4T0</accession>
<name>F4P4T0_BATDJ</name>
<dbReference type="Proteomes" id="UP000007241">
    <property type="component" value="Unassembled WGS sequence"/>
</dbReference>
<dbReference type="EMBL" id="GL882885">
    <property type="protein sequence ID" value="EGF79830.1"/>
    <property type="molecule type" value="Genomic_DNA"/>
</dbReference>
<organism evidence="1 2">
    <name type="scientific">Batrachochytrium dendrobatidis (strain JAM81 / FGSC 10211)</name>
    <name type="common">Frog chytrid fungus</name>
    <dbReference type="NCBI Taxonomy" id="684364"/>
    <lineage>
        <taxon>Eukaryota</taxon>
        <taxon>Fungi</taxon>
        <taxon>Fungi incertae sedis</taxon>
        <taxon>Chytridiomycota</taxon>
        <taxon>Chytridiomycota incertae sedis</taxon>
        <taxon>Chytridiomycetes</taxon>
        <taxon>Rhizophydiales</taxon>
        <taxon>Rhizophydiales incertae sedis</taxon>
        <taxon>Batrachochytrium</taxon>
    </lineage>
</organism>
<dbReference type="AlphaFoldDB" id="F4P4T0"/>
<reference evidence="1 2" key="1">
    <citation type="submission" date="2009-12" db="EMBL/GenBank/DDBJ databases">
        <title>The draft genome of Batrachochytrium dendrobatidis.</title>
        <authorList>
            <consortium name="US DOE Joint Genome Institute (JGI-PGF)"/>
            <person name="Kuo A."/>
            <person name="Salamov A."/>
            <person name="Schmutz J."/>
            <person name="Lucas S."/>
            <person name="Pitluck S."/>
            <person name="Rosenblum E."/>
            <person name="Stajich J."/>
            <person name="Eisen M."/>
            <person name="Grigoriev I.V."/>
        </authorList>
    </citation>
    <scope>NUCLEOTIDE SEQUENCE [LARGE SCALE GENOMIC DNA]</scope>
    <source>
        <strain evidence="2">JAM81 / FGSC 10211</strain>
    </source>
</reference>
<evidence type="ECO:0000313" key="2">
    <source>
        <dbReference type="Proteomes" id="UP000007241"/>
    </source>
</evidence>
<dbReference type="OrthoDB" id="434211at2759"/>
<dbReference type="PANTHER" id="PTHR33129:SF1">
    <property type="entry name" value="ATP-BINDING PROTEIN"/>
    <property type="match status" value="1"/>
</dbReference>
<proteinExistence type="predicted"/>
<dbReference type="HOGENOM" id="CLU_020819_1_0_1"/>
<keyword evidence="2" id="KW-1185">Reference proteome</keyword>
<protein>
    <submittedName>
        <fullName evidence="1">Uncharacterized protein</fullName>
    </submittedName>
</protein>
<dbReference type="RefSeq" id="XP_006679407.1">
    <property type="nucleotide sequence ID" value="XM_006679344.1"/>
</dbReference>
<dbReference type="InterPro" id="IPR052980">
    <property type="entry name" value="Crinkler_effector"/>
</dbReference>
<dbReference type="GeneID" id="18238742"/>
<dbReference type="InParanoid" id="F4P4T0"/>
<gene>
    <name evidence="1" type="ORF">BATDEDRAFT_25252</name>
</gene>
<dbReference type="STRING" id="684364.F4P4T0"/>
<sequence>MPKRYLNVEYGTLTAEIDVTDFEDLSDVHDAIKAEEPSKSIIFDAGSTSLSTANHQDFSPKRQRTEPNDLTTQFKSFANAQLIDECIQSTDHVLFPYTQDKIQKLYVRECYHDVFGLLLDQIDRGIESFAISGTSGIGKSSCCIVLFMSSPRSEGYKEFVKQKMAREWYFPVWTLDELQTCRRHCYPDVPIETINERYRMYGGVARSVFDIVSNPMEKALADVDAVKGQMFDGIPTEISRHLFEIYGHVVFCTGGQTLKCRCLKDGTVTKITLDALNGQRITFGINTIPTAAALDGNYYEPTDDDNFVAIDSLSQQGMFQFTVAEHLIREVDILTKLCNLYDEPKLYFVVPPHQFKGFKKQSFNPIDGIEQDITPDNFESNLAVIIGENTNLAQQQFQTIPDNPILISSKTRIHIVTTTQMRSISITIIMDECIKVCRQLLNILAVLLKTSGIIQCTTYTTHETHKLQITMQLYVQTLLQIYVVVYSKPGKVLYFIMAALFRDIIRGLLQWVTGFDIQ</sequence>
<dbReference type="PANTHER" id="PTHR33129">
    <property type="entry name" value="PROTEIN KINASE DOMAIN-CONTAINING PROTEIN-RELATED"/>
    <property type="match status" value="1"/>
</dbReference>
<evidence type="ECO:0000313" key="1">
    <source>
        <dbReference type="EMBL" id="EGF79830.1"/>
    </source>
</evidence>